<dbReference type="AlphaFoldDB" id="A0A919P2Z7"/>
<keyword evidence="2" id="KW-1185">Reference proteome</keyword>
<evidence type="ECO:0000313" key="1">
    <source>
        <dbReference type="EMBL" id="GIG21760.1"/>
    </source>
</evidence>
<accession>A0A919P2Z7</accession>
<proteinExistence type="predicted"/>
<dbReference type="RefSeq" id="WP_203754707.1">
    <property type="nucleotide sequence ID" value="NZ_BONK01000008.1"/>
</dbReference>
<name>A0A919P2Z7_9CELL</name>
<reference evidence="1" key="1">
    <citation type="submission" date="2021-01" db="EMBL/GenBank/DDBJ databases">
        <title>Whole genome shotgun sequence of Cellulomonas chitinilytica NBRC 110799.</title>
        <authorList>
            <person name="Komaki H."/>
            <person name="Tamura T."/>
        </authorList>
    </citation>
    <scope>NUCLEOTIDE SEQUENCE</scope>
    <source>
        <strain evidence="1">NBRC 110799</strain>
    </source>
</reference>
<sequence length="129" mass="13773">MSTTTTYTATAVREGRWWTITVPDVDGVTQARRLADAPTMARELVAVTLAVPLDTVEVALAVARVDGLDVGAELDAIRAEREQAAALERDASQRAQRLARDLAAADVTLRDVGAILGVSHQRAHQLVSS</sequence>
<evidence type="ECO:0008006" key="3">
    <source>
        <dbReference type="Google" id="ProtNLM"/>
    </source>
</evidence>
<protein>
    <recommendedName>
        <fullName evidence="3">Antitoxin HicB</fullName>
    </recommendedName>
</protein>
<comment type="caution">
    <text evidence="1">The sequence shown here is derived from an EMBL/GenBank/DDBJ whole genome shotgun (WGS) entry which is preliminary data.</text>
</comment>
<evidence type="ECO:0000313" key="2">
    <source>
        <dbReference type="Proteomes" id="UP000632740"/>
    </source>
</evidence>
<organism evidence="1 2">
    <name type="scientific">Cellulomonas chitinilytica</name>
    <dbReference type="NCBI Taxonomy" id="398759"/>
    <lineage>
        <taxon>Bacteria</taxon>
        <taxon>Bacillati</taxon>
        <taxon>Actinomycetota</taxon>
        <taxon>Actinomycetes</taxon>
        <taxon>Micrococcales</taxon>
        <taxon>Cellulomonadaceae</taxon>
        <taxon>Cellulomonas</taxon>
    </lineage>
</organism>
<dbReference type="Proteomes" id="UP000632740">
    <property type="component" value="Unassembled WGS sequence"/>
</dbReference>
<gene>
    <name evidence="1" type="ORF">Cch01nite_24840</name>
</gene>
<dbReference type="EMBL" id="BONK01000008">
    <property type="protein sequence ID" value="GIG21760.1"/>
    <property type="molecule type" value="Genomic_DNA"/>
</dbReference>